<organism evidence="1 2">
    <name type="scientific">Lactobacillus amylolyticus DSM 11664</name>
    <dbReference type="NCBI Taxonomy" id="585524"/>
    <lineage>
        <taxon>Bacteria</taxon>
        <taxon>Bacillati</taxon>
        <taxon>Bacillota</taxon>
        <taxon>Bacilli</taxon>
        <taxon>Lactobacillales</taxon>
        <taxon>Lactobacillaceae</taxon>
        <taxon>Lactobacillus</taxon>
    </lineage>
</organism>
<accession>D4YRP9</accession>
<dbReference type="Proteomes" id="UP000004069">
    <property type="component" value="Unassembled WGS sequence"/>
</dbReference>
<dbReference type="PATRIC" id="fig|585524.9.peg.1154"/>
<sequence>MNDFTQNITQALFNQDKVNVFEIQTTVNQLLNTFISIQVMSYNYFNRIHKGFGQV</sequence>
<reference evidence="1 2" key="1">
    <citation type="submission" date="2010-04" db="EMBL/GenBank/DDBJ databases">
        <authorList>
            <person name="Muzny D."/>
            <person name="Qin X."/>
            <person name="Deng J."/>
            <person name="Jiang H."/>
            <person name="Liu Y."/>
            <person name="Qu J."/>
            <person name="Song X.-Z."/>
            <person name="Zhang L."/>
            <person name="Thornton R."/>
            <person name="Coyle M."/>
            <person name="Francisco L."/>
            <person name="Jackson L."/>
            <person name="Javaid M."/>
            <person name="Korchina V."/>
            <person name="Kovar C."/>
            <person name="Mata R."/>
            <person name="Mathew T."/>
            <person name="Ngo R."/>
            <person name="Nguyen L."/>
            <person name="Nguyen N."/>
            <person name="Okwuonu G."/>
            <person name="Ongeri F."/>
            <person name="Pham C."/>
            <person name="Simmons D."/>
            <person name="Wilczek-Boney K."/>
            <person name="Hale W."/>
            <person name="Jakkamsetti A."/>
            <person name="Pham P."/>
            <person name="Ruth R."/>
            <person name="San Lucas F."/>
            <person name="Warren J."/>
            <person name="Zhang J."/>
            <person name="Zhao Z."/>
            <person name="Zhou C."/>
            <person name="Zhu D."/>
            <person name="Lee S."/>
            <person name="Bess C."/>
            <person name="Blankenburg K."/>
            <person name="Forbes L."/>
            <person name="Fu Q."/>
            <person name="Gubbala S."/>
            <person name="Hirani K."/>
            <person name="Jayaseelan J.C."/>
            <person name="Lara F."/>
            <person name="Munidasa M."/>
            <person name="Palculict T."/>
            <person name="Patil S."/>
            <person name="Pu L.-L."/>
            <person name="Saada N."/>
            <person name="Tang L."/>
            <person name="Weissenberger G."/>
            <person name="Zhu Y."/>
            <person name="Hemphill L."/>
            <person name="Shang Y."/>
            <person name="Youmans B."/>
            <person name="Ayvaz T."/>
            <person name="Ross M."/>
            <person name="Santibanez J."/>
            <person name="Aqrawi P."/>
            <person name="Gross S."/>
            <person name="Joshi V."/>
            <person name="Fowler G."/>
            <person name="Nazareth L."/>
            <person name="Reid J."/>
            <person name="Worley K."/>
            <person name="Petrosino J."/>
            <person name="Highlander S."/>
            <person name="Gibbs R."/>
        </authorList>
    </citation>
    <scope>NUCLEOTIDE SEQUENCE [LARGE SCALE GENOMIC DNA]</scope>
    <source>
        <strain evidence="1 2">DSM 11664</strain>
    </source>
</reference>
<keyword evidence="2" id="KW-1185">Reference proteome</keyword>
<comment type="caution">
    <text evidence="1">The sequence shown here is derived from an EMBL/GenBank/DDBJ whole genome shotgun (WGS) entry which is preliminary data.</text>
</comment>
<dbReference type="RefSeq" id="WP_006351331.1">
    <property type="nucleotide sequence ID" value="NZ_ADNY01000010.1"/>
</dbReference>
<evidence type="ECO:0000313" key="1">
    <source>
        <dbReference type="EMBL" id="EFG56129.1"/>
    </source>
</evidence>
<name>D4YRP9_9LACO</name>
<proteinExistence type="predicted"/>
<gene>
    <name evidence="1" type="ORF">HMPREF0493_0177</name>
</gene>
<dbReference type="EMBL" id="ADNY01000010">
    <property type="protein sequence ID" value="EFG56129.1"/>
    <property type="molecule type" value="Genomic_DNA"/>
</dbReference>
<evidence type="ECO:0000313" key="2">
    <source>
        <dbReference type="Proteomes" id="UP000004069"/>
    </source>
</evidence>
<protein>
    <submittedName>
        <fullName evidence="1">Uncharacterized protein</fullName>
    </submittedName>
</protein>
<dbReference type="AlphaFoldDB" id="D4YRP9"/>